<feature type="binding site" evidence="18">
    <location>
        <position position="363"/>
    </location>
    <ligand>
        <name>Zn(2+)</name>
        <dbReference type="ChEBI" id="CHEBI:29105"/>
        <note>catalytic</note>
    </ligand>
</feature>
<evidence type="ECO:0000256" key="1">
    <source>
        <dbReference type="ARBA" id="ARBA00004236"/>
    </source>
</evidence>
<feature type="binding site" evidence="18">
    <location>
        <position position="359"/>
    </location>
    <ligand>
        <name>Zn(2+)</name>
        <dbReference type="ChEBI" id="CHEBI:29105"/>
        <note>catalytic</note>
    </ligand>
</feature>
<evidence type="ECO:0000313" key="21">
    <source>
        <dbReference type="EMBL" id="CAB3983292.1"/>
    </source>
</evidence>
<evidence type="ECO:0000256" key="20">
    <source>
        <dbReference type="RuleBase" id="RU364040"/>
    </source>
</evidence>
<dbReference type="FunFam" id="2.60.40.1730:FF:000001">
    <property type="entry name" value="Leucyl-cystinyl aminopeptidase"/>
    <property type="match status" value="1"/>
</dbReference>
<evidence type="ECO:0000256" key="14">
    <source>
        <dbReference type="ARBA" id="ARBA00023136"/>
    </source>
</evidence>
<evidence type="ECO:0000256" key="15">
    <source>
        <dbReference type="ARBA" id="ARBA00023157"/>
    </source>
</evidence>
<sequence length="937" mass="108539">MAQRMSRKYSLKFSQLLKVVSLIAILPITHGSLLKRTLREEHNTENKLLDTKGREFNYKLIRIPKDIRPLHYDLFLHPNLDSLHFEGKVKILLRCFKSTNRIIFHMKDLKTKNINVLGDKDAEIKVKDVSENKERNLVILQLDEDLKKDKEYSLAMDFNGKLADNMEGFYKSEYKTKDGEKRVLATTQFEPVYARGAFPCFDEPEFKATFEIKILRNEKHRSISNMPLLKSTKQDGLFLDHFEKSVKMSTYLVAFVVSDFKFTETKTKTGIKVRVWAKEDALEQTKFGLDVAQHVLTYYEKFFNIKYPLPKIDLIAVPDFLAGAMENWGLMTFRENLLLFNPKSGSAGDKQLVAIVVAHELAHQWFGNLVTMKWWNDLWLNEGFANYIEYVGTNDYAKEWRVLDQFASDTFQSALEFDSILNTHAISVPVDNPAQINEIFDGISYDKINRGASVIRMLRSFLGDRAFRKGLEHYLKKHAYENAVADDLWAAFSKVSSLDVKAIMDSWIKQKGYPVVSLRSSSLYLDKDKPEHGIDVVQERFLIDPSLDKHQRKNEIGDKKWYIPLTYITQDSDKEHIVWMNHTSRTSFPLKKTGWLKANVGHMGLYRVNYDHENWELLGDQLTHNHRAFSAVDRSGLLDDAFNLARAGLLPMTVPLKLTQYLNKETEYFPWSSALSSLAFIGSMISRTESYGLYEKYLVKKLKPLELSLKWEDKGTILDKYLRTSVLRSLCAHGDQGCIDITQELFTKFVDNDETLSIAPHLRATVYSTVIKHGGTTEWEFLWSKYQESDATHKGKIMLGLTSTRQPWLLQRLLDNALTGSKIRKQDMLSVILGVSRNPVGRLQAWDFYKANFDKIVKRVGEDSSDFGIMLQRLTDTFNDKYHLDEVKEFIKKHSSLFSNTRAGKKAVESIKTNIHWMKSHYTTIFNWLKQINNEEY</sequence>
<evidence type="ECO:0000256" key="11">
    <source>
        <dbReference type="ARBA" id="ARBA00022968"/>
    </source>
</evidence>
<keyword evidence="12" id="KW-1133">Transmembrane helix</keyword>
<keyword evidence="16" id="KW-0325">Glycoprotein</keyword>
<keyword evidence="8 18" id="KW-0479">Metal-binding</keyword>
<dbReference type="PRINTS" id="PR00756">
    <property type="entry name" value="ALADIPTASE"/>
</dbReference>
<keyword evidence="10 18" id="KW-0862">Zinc</keyword>
<evidence type="ECO:0000256" key="13">
    <source>
        <dbReference type="ARBA" id="ARBA00023049"/>
    </source>
</evidence>
<dbReference type="GO" id="GO:0005886">
    <property type="term" value="C:plasma membrane"/>
    <property type="evidence" value="ECO:0007669"/>
    <property type="project" value="UniProtKB-SubCell"/>
</dbReference>
<dbReference type="SUPFAM" id="SSF63737">
    <property type="entry name" value="Leukotriene A4 hydrolase N-terminal domain"/>
    <property type="match status" value="1"/>
</dbReference>
<dbReference type="InterPro" id="IPR050344">
    <property type="entry name" value="Peptidase_M1_aminopeptidases"/>
</dbReference>
<dbReference type="GO" id="GO:0006508">
    <property type="term" value="P:proteolysis"/>
    <property type="evidence" value="ECO:0007669"/>
    <property type="project" value="UniProtKB-KW"/>
</dbReference>
<dbReference type="EMBL" id="CACRXK020000597">
    <property type="protein sequence ID" value="CAB3983292.1"/>
    <property type="molecule type" value="Genomic_DNA"/>
</dbReference>
<protein>
    <recommendedName>
        <fullName evidence="20">Aminopeptidase</fullName>
        <ecNumber evidence="20">3.4.11.-</ecNumber>
    </recommendedName>
</protein>
<evidence type="ECO:0000256" key="10">
    <source>
        <dbReference type="ARBA" id="ARBA00022833"/>
    </source>
</evidence>
<dbReference type="GO" id="GO:0043171">
    <property type="term" value="P:peptide catabolic process"/>
    <property type="evidence" value="ECO:0007669"/>
    <property type="project" value="TreeGrafter"/>
</dbReference>
<dbReference type="InterPro" id="IPR024571">
    <property type="entry name" value="ERAP1-like_C_dom"/>
</dbReference>
<feature type="site" description="Transition state stabilizer" evidence="19">
    <location>
        <position position="445"/>
    </location>
</feature>
<dbReference type="GO" id="GO:0005615">
    <property type="term" value="C:extracellular space"/>
    <property type="evidence" value="ECO:0007669"/>
    <property type="project" value="TreeGrafter"/>
</dbReference>
<dbReference type="Pfam" id="PF17900">
    <property type="entry name" value="Peptidase_M1_N"/>
    <property type="match status" value="1"/>
</dbReference>
<dbReference type="EC" id="3.4.11.-" evidence="20"/>
<evidence type="ECO:0000256" key="12">
    <source>
        <dbReference type="ARBA" id="ARBA00022989"/>
    </source>
</evidence>
<keyword evidence="15" id="KW-1015">Disulfide bond</keyword>
<dbReference type="Gene3D" id="1.25.50.20">
    <property type="match status" value="1"/>
</dbReference>
<accession>A0A6S7G3E4</accession>
<dbReference type="InterPro" id="IPR014782">
    <property type="entry name" value="Peptidase_M1_dom"/>
</dbReference>
<dbReference type="Pfam" id="PF11838">
    <property type="entry name" value="ERAP1_C"/>
    <property type="match status" value="1"/>
</dbReference>
<keyword evidence="7" id="KW-0812">Transmembrane</keyword>
<evidence type="ECO:0000256" key="3">
    <source>
        <dbReference type="ARBA" id="ARBA00010136"/>
    </source>
</evidence>
<comment type="subcellular location">
    <subcellularLocation>
        <location evidence="1">Cell membrane</location>
    </subcellularLocation>
    <subcellularLocation>
        <location evidence="2">Membrane</location>
        <topology evidence="2">Single-pass type II membrane protein</topology>
    </subcellularLocation>
</comment>
<dbReference type="Gene3D" id="2.60.40.1910">
    <property type="match status" value="1"/>
</dbReference>
<dbReference type="PANTHER" id="PTHR11533:SF299">
    <property type="entry name" value="AMINOPEPTIDASE"/>
    <property type="match status" value="1"/>
</dbReference>
<keyword evidence="14" id="KW-0472">Membrane</keyword>
<keyword evidence="22" id="KW-1185">Reference proteome</keyword>
<evidence type="ECO:0000256" key="4">
    <source>
        <dbReference type="ARBA" id="ARBA00022438"/>
    </source>
</evidence>
<dbReference type="GO" id="GO:0070006">
    <property type="term" value="F:metalloaminopeptidase activity"/>
    <property type="evidence" value="ECO:0007669"/>
    <property type="project" value="TreeGrafter"/>
</dbReference>
<evidence type="ECO:0000256" key="16">
    <source>
        <dbReference type="ARBA" id="ARBA00023180"/>
    </source>
</evidence>
<reference evidence="21" key="1">
    <citation type="submission" date="2020-04" db="EMBL/GenBank/DDBJ databases">
        <authorList>
            <person name="Alioto T."/>
            <person name="Alioto T."/>
            <person name="Gomez Garrido J."/>
        </authorList>
    </citation>
    <scope>NUCLEOTIDE SEQUENCE</scope>
    <source>
        <strain evidence="21">A484AB</strain>
    </source>
</reference>
<evidence type="ECO:0000256" key="6">
    <source>
        <dbReference type="ARBA" id="ARBA00022670"/>
    </source>
</evidence>
<evidence type="ECO:0000256" key="19">
    <source>
        <dbReference type="PIRSR" id="PIRSR634016-4"/>
    </source>
</evidence>
<dbReference type="FunFam" id="2.60.40.1910:FF:000006">
    <property type="entry name" value="Aminopeptidase"/>
    <property type="match status" value="1"/>
</dbReference>
<keyword evidence="9 20" id="KW-0378">Hydrolase</keyword>
<dbReference type="AlphaFoldDB" id="A0A6S7G3E4"/>
<dbReference type="FunFam" id="1.10.390.10:FF:000006">
    <property type="entry name" value="Puromycin-sensitive aminopeptidase"/>
    <property type="match status" value="1"/>
</dbReference>
<evidence type="ECO:0000256" key="5">
    <source>
        <dbReference type="ARBA" id="ARBA00022475"/>
    </source>
</evidence>
<feature type="binding site" evidence="18">
    <location>
        <position position="382"/>
    </location>
    <ligand>
        <name>Zn(2+)</name>
        <dbReference type="ChEBI" id="CHEBI:29105"/>
        <note>catalytic</note>
    </ligand>
</feature>
<evidence type="ECO:0000256" key="9">
    <source>
        <dbReference type="ARBA" id="ARBA00022801"/>
    </source>
</evidence>
<dbReference type="InterPro" id="IPR001930">
    <property type="entry name" value="Peptidase_M1"/>
</dbReference>
<dbReference type="InterPro" id="IPR034016">
    <property type="entry name" value="M1_APN-typ"/>
</dbReference>
<dbReference type="InterPro" id="IPR045357">
    <property type="entry name" value="Aminopeptidase_N-like_N"/>
</dbReference>
<keyword evidence="6 20" id="KW-0645">Protease</keyword>
<dbReference type="PANTHER" id="PTHR11533">
    <property type="entry name" value="PROTEASE M1 ZINC METALLOPROTEASE"/>
    <property type="match status" value="1"/>
</dbReference>
<evidence type="ECO:0000256" key="8">
    <source>
        <dbReference type="ARBA" id="ARBA00022723"/>
    </source>
</evidence>
<proteinExistence type="inferred from homology"/>
<evidence type="ECO:0000256" key="17">
    <source>
        <dbReference type="PIRSR" id="PIRSR634016-1"/>
    </source>
</evidence>
<comment type="cofactor">
    <cofactor evidence="18 20">
        <name>Zn(2+)</name>
        <dbReference type="ChEBI" id="CHEBI:29105"/>
    </cofactor>
    <text evidence="18 20">Binds 1 zinc ion per subunit.</text>
</comment>
<dbReference type="GO" id="GO:0005737">
    <property type="term" value="C:cytoplasm"/>
    <property type="evidence" value="ECO:0007669"/>
    <property type="project" value="TreeGrafter"/>
</dbReference>
<keyword evidence="5" id="KW-1003">Cell membrane</keyword>
<evidence type="ECO:0000256" key="7">
    <source>
        <dbReference type="ARBA" id="ARBA00022692"/>
    </source>
</evidence>
<gene>
    <name evidence="21" type="ORF">PACLA_8A061456</name>
</gene>
<dbReference type="Gene3D" id="1.10.390.10">
    <property type="entry name" value="Neutral Protease Domain 2"/>
    <property type="match status" value="1"/>
</dbReference>
<dbReference type="CDD" id="cd09601">
    <property type="entry name" value="M1_APN-Q_like"/>
    <property type="match status" value="1"/>
</dbReference>
<comment type="caution">
    <text evidence="21">The sequence shown here is derived from an EMBL/GenBank/DDBJ whole genome shotgun (WGS) entry which is preliminary data.</text>
</comment>
<comment type="similarity">
    <text evidence="3 20">Belongs to the peptidase M1 family.</text>
</comment>
<dbReference type="OrthoDB" id="510539at2759"/>
<dbReference type="Pfam" id="PF01433">
    <property type="entry name" value="Peptidase_M1"/>
    <property type="match status" value="1"/>
</dbReference>
<feature type="active site" description="Proton acceptor" evidence="17">
    <location>
        <position position="360"/>
    </location>
</feature>
<dbReference type="InterPro" id="IPR027268">
    <property type="entry name" value="Peptidase_M4/M1_CTD_sf"/>
</dbReference>
<evidence type="ECO:0000256" key="18">
    <source>
        <dbReference type="PIRSR" id="PIRSR634016-3"/>
    </source>
</evidence>
<keyword evidence="11" id="KW-0735">Signal-anchor</keyword>
<name>A0A6S7G3E4_PARCT</name>
<evidence type="ECO:0000313" key="22">
    <source>
        <dbReference type="Proteomes" id="UP001152795"/>
    </source>
</evidence>
<evidence type="ECO:0000256" key="2">
    <source>
        <dbReference type="ARBA" id="ARBA00004606"/>
    </source>
</evidence>
<keyword evidence="4 20" id="KW-0031">Aminopeptidase</keyword>
<organism evidence="21 22">
    <name type="scientific">Paramuricea clavata</name>
    <name type="common">Red gorgonian</name>
    <name type="synonym">Violescent sea-whip</name>
    <dbReference type="NCBI Taxonomy" id="317549"/>
    <lineage>
        <taxon>Eukaryota</taxon>
        <taxon>Metazoa</taxon>
        <taxon>Cnidaria</taxon>
        <taxon>Anthozoa</taxon>
        <taxon>Octocorallia</taxon>
        <taxon>Malacalcyonacea</taxon>
        <taxon>Plexauridae</taxon>
        <taxon>Paramuricea</taxon>
    </lineage>
</organism>
<keyword evidence="13 20" id="KW-0482">Metalloprotease</keyword>
<dbReference type="GO" id="GO:0008270">
    <property type="term" value="F:zinc ion binding"/>
    <property type="evidence" value="ECO:0007669"/>
    <property type="project" value="UniProtKB-UniRule"/>
</dbReference>
<dbReference type="SUPFAM" id="SSF55486">
    <property type="entry name" value="Metalloproteases ('zincins'), catalytic domain"/>
    <property type="match status" value="1"/>
</dbReference>
<dbReference type="Proteomes" id="UP001152795">
    <property type="component" value="Unassembled WGS sequence"/>
</dbReference>
<dbReference type="FunFam" id="1.25.50.20:FF:000001">
    <property type="entry name" value="Aminopeptidase"/>
    <property type="match status" value="1"/>
</dbReference>
<dbReference type="InterPro" id="IPR042097">
    <property type="entry name" value="Aminopeptidase_N-like_N_sf"/>
</dbReference>
<dbReference type="Gene3D" id="2.60.40.1730">
    <property type="entry name" value="tricorn interacting facor f3 domain"/>
    <property type="match status" value="1"/>
</dbReference>
<dbReference type="GO" id="GO:0042277">
    <property type="term" value="F:peptide binding"/>
    <property type="evidence" value="ECO:0007669"/>
    <property type="project" value="TreeGrafter"/>
</dbReference>